<sequence>MMKYPTVKASFLSFSFQNFIRIFFFSYTFFCSEVRYQFSLIIINYQF</sequence>
<dbReference type="EMBL" id="ABVR01000046">
    <property type="protein sequence ID" value="EEG87916.1"/>
    <property type="molecule type" value="Genomic_DNA"/>
</dbReference>
<dbReference type="AlphaFoldDB" id="C0BF71"/>
<reference evidence="1 2" key="2">
    <citation type="submission" date="2009-03" db="EMBL/GenBank/DDBJ databases">
        <title>Draft genome sequence of Coprococcus comes (ATCC 27758).</title>
        <authorList>
            <person name="Sudarsanam P."/>
            <person name="Ley R."/>
            <person name="Guruge J."/>
            <person name="Turnbaugh P.J."/>
            <person name="Mahowald M."/>
            <person name="Liep D."/>
            <person name="Gordon J."/>
        </authorList>
    </citation>
    <scope>NUCLEOTIDE SEQUENCE [LARGE SCALE GENOMIC DNA]</scope>
    <source>
        <strain evidence="1 2">ATCC 27758</strain>
    </source>
</reference>
<comment type="caution">
    <text evidence="1">The sequence shown here is derived from an EMBL/GenBank/DDBJ whole genome shotgun (WGS) entry which is preliminary data.</text>
</comment>
<organism evidence="1 2">
    <name type="scientific">Coprococcus comes ATCC 27758</name>
    <dbReference type="NCBI Taxonomy" id="470146"/>
    <lineage>
        <taxon>Bacteria</taxon>
        <taxon>Bacillati</taxon>
        <taxon>Bacillota</taxon>
        <taxon>Clostridia</taxon>
        <taxon>Lachnospirales</taxon>
        <taxon>Lachnospiraceae</taxon>
        <taxon>Coprococcus</taxon>
    </lineage>
</organism>
<proteinExistence type="predicted"/>
<name>C0BF71_9FIRM</name>
<gene>
    <name evidence="1" type="ORF">COPCOM_03838</name>
</gene>
<dbReference type="Proteomes" id="UP000003793">
    <property type="component" value="Unassembled WGS sequence"/>
</dbReference>
<dbReference type="HOGENOM" id="CLU_3166859_0_0_9"/>
<protein>
    <submittedName>
        <fullName evidence="1">Uncharacterized protein</fullName>
    </submittedName>
</protein>
<reference evidence="1 2" key="1">
    <citation type="submission" date="2009-02" db="EMBL/GenBank/DDBJ databases">
        <authorList>
            <person name="Fulton L."/>
            <person name="Clifton S."/>
            <person name="Fulton B."/>
            <person name="Xu J."/>
            <person name="Minx P."/>
            <person name="Pepin K.H."/>
            <person name="Johnson M."/>
            <person name="Bhonagiri V."/>
            <person name="Nash W.E."/>
            <person name="Mardis E.R."/>
            <person name="Wilson R.K."/>
        </authorList>
    </citation>
    <scope>NUCLEOTIDE SEQUENCE [LARGE SCALE GENOMIC DNA]</scope>
    <source>
        <strain evidence="1 2">ATCC 27758</strain>
    </source>
</reference>
<evidence type="ECO:0000313" key="1">
    <source>
        <dbReference type="EMBL" id="EEG87916.1"/>
    </source>
</evidence>
<accession>C0BF71</accession>
<evidence type="ECO:0000313" key="2">
    <source>
        <dbReference type="Proteomes" id="UP000003793"/>
    </source>
</evidence>